<protein>
    <submittedName>
        <fullName evidence="1">Uncharacterized protein</fullName>
    </submittedName>
</protein>
<gene>
    <name evidence="1" type="ORF">S03H2_14963</name>
</gene>
<evidence type="ECO:0000313" key="1">
    <source>
        <dbReference type="EMBL" id="GAH46426.1"/>
    </source>
</evidence>
<proteinExistence type="predicted"/>
<organism evidence="1">
    <name type="scientific">marine sediment metagenome</name>
    <dbReference type="NCBI Taxonomy" id="412755"/>
    <lineage>
        <taxon>unclassified sequences</taxon>
        <taxon>metagenomes</taxon>
        <taxon>ecological metagenomes</taxon>
    </lineage>
</organism>
<feature type="non-terminal residue" evidence="1">
    <location>
        <position position="94"/>
    </location>
</feature>
<comment type="caution">
    <text evidence="1">The sequence shown here is derived from an EMBL/GenBank/DDBJ whole genome shotgun (WGS) entry which is preliminary data.</text>
</comment>
<dbReference type="AlphaFoldDB" id="X1FL63"/>
<name>X1FL63_9ZZZZ</name>
<sequence>MIHFYQKAVKRTGTNSETWINEMCSMVAEDIISKNLDIDGPRGVDAGTGDAGPPDNENGRLPLFNVFNDISVPEWDHQPYNYSINYAFGAYLSR</sequence>
<accession>X1FL63</accession>
<reference evidence="1" key="1">
    <citation type="journal article" date="2014" name="Front. Microbiol.">
        <title>High frequency of phylogenetically diverse reductive dehalogenase-homologous genes in deep subseafloor sedimentary metagenomes.</title>
        <authorList>
            <person name="Kawai M."/>
            <person name="Futagami T."/>
            <person name="Toyoda A."/>
            <person name="Takaki Y."/>
            <person name="Nishi S."/>
            <person name="Hori S."/>
            <person name="Arai W."/>
            <person name="Tsubouchi T."/>
            <person name="Morono Y."/>
            <person name="Uchiyama I."/>
            <person name="Ito T."/>
            <person name="Fujiyama A."/>
            <person name="Inagaki F."/>
            <person name="Takami H."/>
        </authorList>
    </citation>
    <scope>NUCLEOTIDE SEQUENCE</scope>
    <source>
        <strain evidence="1">Expedition CK06-06</strain>
    </source>
</reference>
<dbReference type="EMBL" id="BARU01007595">
    <property type="protein sequence ID" value="GAH46426.1"/>
    <property type="molecule type" value="Genomic_DNA"/>
</dbReference>